<dbReference type="AlphaFoldDB" id="F0U906"/>
<keyword evidence="6" id="KW-0175">Coiled coil</keyword>
<reference evidence="10" key="1">
    <citation type="submission" date="2008-07" db="EMBL/GenBank/DDBJ databases">
        <title>Annotation of Ajellomyces capsulatus strain H88.</title>
        <authorList>
            <person name="Champion M."/>
            <person name="Cuomo C."/>
            <person name="Ma L.-J."/>
            <person name="Henn M.R."/>
            <person name="Sil A."/>
            <person name="Goldman B."/>
            <person name="Young S.K."/>
            <person name="Kodira C.D."/>
            <person name="Zeng Q."/>
            <person name="Koehrsen M."/>
            <person name="Alvarado L."/>
            <person name="Berlin A."/>
            <person name="Borenstein D."/>
            <person name="Chen Z."/>
            <person name="Engels R."/>
            <person name="Freedman E."/>
            <person name="Gellesch M."/>
            <person name="Goldberg J."/>
            <person name="Griggs A."/>
            <person name="Gujja S."/>
            <person name="Heiman D."/>
            <person name="Hepburn T."/>
            <person name="Howarth C."/>
            <person name="Jen D."/>
            <person name="Larson L."/>
            <person name="Lewis B."/>
            <person name="Mehta T."/>
            <person name="Park D."/>
            <person name="Pearson M."/>
            <person name="Roberts A."/>
            <person name="Saif S."/>
            <person name="Shea T."/>
            <person name="Shenoy N."/>
            <person name="Sisk P."/>
            <person name="Stolte C."/>
            <person name="Sykes S."/>
            <person name="Walk T."/>
            <person name="White J."/>
            <person name="Yandava C."/>
            <person name="Klein B."/>
            <person name="McEwen J.G."/>
            <person name="Puccia R."/>
            <person name="Goldman G.H."/>
            <person name="Felipe M.S."/>
            <person name="Nino-Vega G."/>
            <person name="San-Blas G."/>
            <person name="Taylor J."/>
            <person name="Mendoza L."/>
            <person name="Galagan J."/>
            <person name="Nusbaum C."/>
            <person name="Birren B."/>
        </authorList>
    </citation>
    <scope>NUCLEOTIDE SEQUENCE [LARGE SCALE GENOMIC DNA]</scope>
    <source>
        <strain evidence="10">H88</strain>
    </source>
</reference>
<dbReference type="PANTHER" id="PTHR12965">
    <property type="entry name" value="VACUOLAR PROTEIN SORTING 54"/>
    <property type="match status" value="1"/>
</dbReference>
<sequence length="366" mass="42052">MSTPSGGKSGNPRSVAVSLSPRAEDPFPGHDWSSRSPRQLAIRDSNARSVRPAFRRDVIYRKRWLKPLTCRAFVQAVDKAQSEMTKVLRVRTEQTVRFRLTDFLSYFTLNRLFVNECEAVSGHSGTALKDVANNQILGFIPFLHEVEKQKLVQKMEFEKWERIDFKPQDELILAHIAYAAKQNKKGPTLAVIEEGKFMLVDSAVFALRGIEQYTILLASILAMANEISTVLLDYRKLHNSCTPLLIFGAGARITAGLTNINAKHLALTSQSLSFIALIPYVRKCVRRRPSITASGMAEYDRLKRLFQDHRSSIHEKLIDIMSFRVTLYIREMEKIKWDDEMKNRCRGTSVHAWRRSRKSRTRYNEF</sequence>
<dbReference type="Gene3D" id="6.10.250.860">
    <property type="match status" value="1"/>
</dbReference>
<feature type="region of interest" description="Disordered" evidence="7">
    <location>
        <begin position="1"/>
        <end position="38"/>
    </location>
</feature>
<evidence type="ECO:0000256" key="1">
    <source>
        <dbReference type="ARBA" id="ARBA00004601"/>
    </source>
</evidence>
<name>F0U906_AJEC8</name>
<accession>F0U906</accession>
<keyword evidence="4" id="KW-0653">Protein transport</keyword>
<dbReference type="InterPro" id="IPR039745">
    <property type="entry name" value="Vps54"/>
</dbReference>
<dbReference type="Proteomes" id="UP000008142">
    <property type="component" value="Unassembled WGS sequence"/>
</dbReference>
<dbReference type="PANTHER" id="PTHR12965:SF0">
    <property type="entry name" value="VACUOLAR PROTEIN SORTING-ASSOCIATED PROTEIN 54"/>
    <property type="match status" value="1"/>
</dbReference>
<comment type="similarity">
    <text evidence="2">Belongs to the VPS54 family.</text>
</comment>
<dbReference type="OrthoDB" id="4170707at2759"/>
<protein>
    <recommendedName>
        <fullName evidence="8">Vacuolar protein sorting-associated protein 54 C-terminal domain-containing protein</fullName>
    </recommendedName>
</protein>
<dbReference type="GO" id="GO:0006896">
    <property type="term" value="P:Golgi to vacuole transport"/>
    <property type="evidence" value="ECO:0007669"/>
    <property type="project" value="TreeGrafter"/>
</dbReference>
<dbReference type="OMA" id="IKWDDEM"/>
<dbReference type="Pfam" id="PF07928">
    <property type="entry name" value="Vps54"/>
    <property type="match status" value="1"/>
</dbReference>
<dbReference type="InterPro" id="IPR012501">
    <property type="entry name" value="Vps54_C"/>
</dbReference>
<evidence type="ECO:0000256" key="2">
    <source>
        <dbReference type="ARBA" id="ARBA00009150"/>
    </source>
</evidence>
<evidence type="ECO:0000313" key="10">
    <source>
        <dbReference type="Proteomes" id="UP000008142"/>
    </source>
</evidence>
<evidence type="ECO:0000313" key="9">
    <source>
        <dbReference type="EMBL" id="EGC41008.1"/>
    </source>
</evidence>
<dbReference type="EMBL" id="DS990636">
    <property type="protein sequence ID" value="EGC41008.1"/>
    <property type="molecule type" value="Genomic_DNA"/>
</dbReference>
<evidence type="ECO:0000256" key="3">
    <source>
        <dbReference type="ARBA" id="ARBA00022448"/>
    </source>
</evidence>
<dbReference type="GO" id="GO:0042147">
    <property type="term" value="P:retrograde transport, endosome to Golgi"/>
    <property type="evidence" value="ECO:0007669"/>
    <property type="project" value="InterPro"/>
</dbReference>
<dbReference type="STRING" id="544711.F0U906"/>
<dbReference type="GO" id="GO:0005829">
    <property type="term" value="C:cytosol"/>
    <property type="evidence" value="ECO:0007669"/>
    <property type="project" value="GOC"/>
</dbReference>
<dbReference type="VEuPathDB" id="FungiDB:I7I53_08239"/>
<comment type="subcellular location">
    <subcellularLocation>
        <location evidence="1">Golgi apparatus</location>
        <location evidence="1">trans-Golgi network</location>
    </subcellularLocation>
</comment>
<dbReference type="GO" id="GO:0015031">
    <property type="term" value="P:protein transport"/>
    <property type="evidence" value="ECO:0007669"/>
    <property type="project" value="UniProtKB-KW"/>
</dbReference>
<dbReference type="HOGENOM" id="CLU_844577_0_0_1"/>
<keyword evidence="5" id="KW-0333">Golgi apparatus</keyword>
<evidence type="ECO:0000256" key="5">
    <source>
        <dbReference type="ARBA" id="ARBA00023034"/>
    </source>
</evidence>
<feature type="domain" description="Vacuolar protein sorting-associated protein 54 C-terminal" evidence="8">
    <location>
        <begin position="196"/>
        <end position="324"/>
    </location>
</feature>
<proteinExistence type="inferred from homology"/>
<keyword evidence="3" id="KW-0813">Transport</keyword>
<evidence type="ECO:0000259" key="8">
    <source>
        <dbReference type="Pfam" id="PF07928"/>
    </source>
</evidence>
<evidence type="ECO:0000256" key="6">
    <source>
        <dbReference type="ARBA" id="ARBA00023054"/>
    </source>
</evidence>
<organism evidence="10">
    <name type="scientific">Ajellomyces capsulatus (strain H88)</name>
    <name type="common">Darling's disease fungus</name>
    <name type="synonym">Histoplasma capsulatum</name>
    <dbReference type="NCBI Taxonomy" id="544711"/>
    <lineage>
        <taxon>Eukaryota</taxon>
        <taxon>Fungi</taxon>
        <taxon>Dikarya</taxon>
        <taxon>Ascomycota</taxon>
        <taxon>Pezizomycotina</taxon>
        <taxon>Eurotiomycetes</taxon>
        <taxon>Eurotiomycetidae</taxon>
        <taxon>Onygenales</taxon>
        <taxon>Ajellomycetaceae</taxon>
        <taxon>Histoplasma</taxon>
    </lineage>
</organism>
<dbReference type="GO" id="GO:0019905">
    <property type="term" value="F:syntaxin binding"/>
    <property type="evidence" value="ECO:0007669"/>
    <property type="project" value="TreeGrafter"/>
</dbReference>
<gene>
    <name evidence="9" type="ORF">HCEG_00370</name>
</gene>
<evidence type="ECO:0000256" key="7">
    <source>
        <dbReference type="SAM" id="MobiDB-lite"/>
    </source>
</evidence>
<dbReference type="GO" id="GO:0000938">
    <property type="term" value="C:GARP complex"/>
    <property type="evidence" value="ECO:0007669"/>
    <property type="project" value="InterPro"/>
</dbReference>
<evidence type="ECO:0000256" key="4">
    <source>
        <dbReference type="ARBA" id="ARBA00022927"/>
    </source>
</evidence>